<dbReference type="EMBL" id="JASCIS010000019">
    <property type="protein sequence ID" value="MDI3420754.1"/>
    <property type="molecule type" value="Genomic_DNA"/>
</dbReference>
<name>A0ABT6SYS0_9ACTN</name>
<dbReference type="RefSeq" id="WP_282536630.1">
    <property type="nucleotide sequence ID" value="NZ_JASCIS010000019.1"/>
</dbReference>
<keyword evidence="3" id="KW-1185">Reference proteome</keyword>
<reference evidence="2 3" key="1">
    <citation type="submission" date="2023-05" db="EMBL/GenBank/DDBJ databases">
        <title>Draft genome sequence of Streptomyces sp. B-S-A12 isolated from a cave soil in Thailand.</title>
        <authorList>
            <person name="Chamroensaksri N."/>
            <person name="Muangham S."/>
        </authorList>
    </citation>
    <scope>NUCLEOTIDE SEQUENCE [LARGE SCALE GENOMIC DNA]</scope>
    <source>
        <strain evidence="2 3">B-S-A12</strain>
    </source>
</reference>
<dbReference type="Proteomes" id="UP001237105">
    <property type="component" value="Unassembled WGS sequence"/>
</dbReference>
<gene>
    <name evidence="2" type="ORF">QIT00_19715</name>
</gene>
<feature type="transmembrane region" description="Helical" evidence="1">
    <location>
        <begin position="86"/>
        <end position="108"/>
    </location>
</feature>
<keyword evidence="1" id="KW-1133">Transmembrane helix</keyword>
<evidence type="ECO:0000313" key="2">
    <source>
        <dbReference type="EMBL" id="MDI3420754.1"/>
    </source>
</evidence>
<keyword evidence="1" id="KW-0472">Membrane</keyword>
<protein>
    <submittedName>
        <fullName evidence="2">Uncharacterized protein</fullName>
    </submittedName>
</protein>
<feature type="transmembrane region" description="Helical" evidence="1">
    <location>
        <begin position="168"/>
        <end position="194"/>
    </location>
</feature>
<organism evidence="2 3">
    <name type="scientific">Streptomyces luteolus</name>
    <dbReference type="NCBI Taxonomy" id="3043615"/>
    <lineage>
        <taxon>Bacteria</taxon>
        <taxon>Bacillati</taxon>
        <taxon>Actinomycetota</taxon>
        <taxon>Actinomycetes</taxon>
        <taxon>Kitasatosporales</taxon>
        <taxon>Streptomycetaceae</taxon>
        <taxon>Streptomyces</taxon>
    </lineage>
</organism>
<keyword evidence="1" id="KW-0812">Transmembrane</keyword>
<accession>A0ABT6SYS0</accession>
<sequence length="536" mass="52835">MPGVLGVLGPSFFVEGDADGDGDGDGAGDGGVLAPAGLLGPGGLLPGVVLGVVLGVLAGDCCAGRVGVAVVACWLEVGCCWPGRSLVFGVPAVFGVLGVPGVLGALGVEGAVVLGELDGFDVPGELPWLEDGVDGCVPGVVVLPGVVFGVVAGPGAEFVLVPGVRPSAALGVLVLGVLVLGVLELGVLVLGVLVPGVADAGVLVAGELCWGTDGRPPGVVEPLSLGVVRGVEAGPEDEGLGDEGGPPADGVDVPGAVDGVPRGALDAEGLGLVAVPPPEGVPPEFVLVRAPASPPVDGAVGEVGMELPPSPRGADVAGSEVVGGGAELVCVGALAARLSTCAPTDPPLFVDGELVEGEGLGADCALGEVMPPGLELPPLGVVPPGLPPLSEALGDGEGLGEGLLFGAGSSKSLRPGLSLREGALYWLGPVFGVLLLPPESELGPGPTFGPEGLSPLLSAETVLPTFGPPLLAVEFEPELEFDEELELEFESDVELEPESFPVLELLPVLESLPVFEFEPGSPFGREELLPSGPLFA</sequence>
<feature type="transmembrane region" description="Helical" evidence="1">
    <location>
        <begin position="137"/>
        <end position="161"/>
    </location>
</feature>
<proteinExistence type="predicted"/>
<evidence type="ECO:0000313" key="3">
    <source>
        <dbReference type="Proteomes" id="UP001237105"/>
    </source>
</evidence>
<evidence type="ECO:0000256" key="1">
    <source>
        <dbReference type="SAM" id="Phobius"/>
    </source>
</evidence>
<comment type="caution">
    <text evidence="2">The sequence shown here is derived from an EMBL/GenBank/DDBJ whole genome shotgun (WGS) entry which is preliminary data.</text>
</comment>